<dbReference type="InterPro" id="IPR002919">
    <property type="entry name" value="TIL_dom"/>
</dbReference>
<keyword evidence="4" id="KW-1015">Disulfide bond</keyword>
<evidence type="ECO:0000256" key="1">
    <source>
        <dbReference type="ARBA" id="ARBA00004251"/>
    </source>
</evidence>
<keyword evidence="13" id="KW-1185">Reference proteome</keyword>
<evidence type="ECO:0000259" key="11">
    <source>
        <dbReference type="PROSITE" id="PS51233"/>
    </source>
</evidence>
<dbReference type="PROSITE" id="PS51233">
    <property type="entry name" value="VWFD"/>
    <property type="match status" value="1"/>
</dbReference>
<dbReference type="SUPFAM" id="SSF49899">
    <property type="entry name" value="Concanavalin A-like lectins/glucanases"/>
    <property type="match status" value="2"/>
</dbReference>
<evidence type="ECO:0000256" key="5">
    <source>
        <dbReference type="ARBA" id="ARBA00057483"/>
    </source>
</evidence>
<feature type="signal peptide" evidence="9">
    <location>
        <begin position="1"/>
        <end position="27"/>
    </location>
</feature>
<feature type="compositionally biased region" description="Acidic residues" evidence="8">
    <location>
        <begin position="621"/>
        <end position="632"/>
    </location>
</feature>
<dbReference type="CDD" id="cd06263">
    <property type="entry name" value="MAM"/>
    <property type="match status" value="2"/>
</dbReference>
<dbReference type="FunFam" id="2.10.25.10:FF:000055">
    <property type="entry name" value="alpha-tectorin isoform X1"/>
    <property type="match status" value="1"/>
</dbReference>
<feature type="compositionally biased region" description="Low complexity" evidence="8">
    <location>
        <begin position="413"/>
        <end position="423"/>
    </location>
</feature>
<dbReference type="Gene3D" id="2.60.120.200">
    <property type="match status" value="2"/>
</dbReference>
<dbReference type="InterPro" id="IPR051560">
    <property type="entry name" value="MAM_domain-containing"/>
</dbReference>
<gene>
    <name evidence="12" type="ORF">fugu_013975</name>
</gene>
<dbReference type="PRINTS" id="PR00020">
    <property type="entry name" value="MAMDOMAIN"/>
</dbReference>
<dbReference type="CDD" id="cd19941">
    <property type="entry name" value="TIL"/>
    <property type="match status" value="1"/>
</dbReference>
<feature type="region of interest" description="Disordered" evidence="8">
    <location>
        <begin position="604"/>
        <end position="637"/>
    </location>
</feature>
<name>A0A4Z2BZX8_9TELE</name>
<evidence type="ECO:0000256" key="2">
    <source>
        <dbReference type="ARBA" id="ARBA00022475"/>
    </source>
</evidence>
<dbReference type="InterPro" id="IPR036084">
    <property type="entry name" value="Ser_inhib-like_sf"/>
</dbReference>
<dbReference type="PANTHER" id="PTHR23282">
    <property type="entry name" value="APICAL ENDOSOMAL GLYCOPROTEIN PRECURSOR"/>
    <property type="match status" value="1"/>
</dbReference>
<evidence type="ECO:0000259" key="10">
    <source>
        <dbReference type="PROSITE" id="PS50060"/>
    </source>
</evidence>
<evidence type="ECO:0000313" key="13">
    <source>
        <dbReference type="Proteomes" id="UP000516260"/>
    </source>
</evidence>
<evidence type="ECO:0000256" key="3">
    <source>
        <dbReference type="ARBA" id="ARBA00022737"/>
    </source>
</evidence>
<dbReference type="GO" id="GO:0005886">
    <property type="term" value="C:plasma membrane"/>
    <property type="evidence" value="ECO:0007669"/>
    <property type="project" value="UniProtKB-SubCell"/>
</dbReference>
<feature type="domain" description="VWFD" evidence="11">
    <location>
        <begin position="554"/>
        <end position="750"/>
    </location>
</feature>
<dbReference type="SMART" id="SM00216">
    <property type="entry name" value="VWD"/>
    <property type="match status" value="1"/>
</dbReference>
<evidence type="ECO:0000256" key="6">
    <source>
        <dbReference type="ARBA" id="ARBA00065625"/>
    </source>
</evidence>
<evidence type="ECO:0000313" key="12">
    <source>
        <dbReference type="EMBL" id="TNM97729.1"/>
    </source>
</evidence>
<feature type="chain" id="PRO_5021362808" description="Zonadhesin" evidence="9">
    <location>
        <begin position="28"/>
        <end position="750"/>
    </location>
</feature>
<evidence type="ECO:0000256" key="4">
    <source>
        <dbReference type="ARBA" id="ARBA00023157"/>
    </source>
</evidence>
<protein>
    <recommendedName>
        <fullName evidence="7">Zonadhesin</fullName>
    </recommendedName>
</protein>
<dbReference type="SMART" id="SM00137">
    <property type="entry name" value="MAM"/>
    <property type="match status" value="2"/>
</dbReference>
<dbReference type="InterPro" id="IPR013320">
    <property type="entry name" value="ConA-like_dom_sf"/>
</dbReference>
<comment type="subunit">
    <text evidence="6">Probably forms covalent oligomers.</text>
</comment>
<comment type="caution">
    <text evidence="12">The sequence shown here is derived from an EMBL/GenBank/DDBJ whole genome shotgun (WGS) entry which is preliminary data.</text>
</comment>
<dbReference type="AlphaFoldDB" id="A0A4Z2BZX8"/>
<dbReference type="EMBL" id="SWLE01000007">
    <property type="protein sequence ID" value="TNM97729.1"/>
    <property type="molecule type" value="Genomic_DNA"/>
</dbReference>
<evidence type="ECO:0000256" key="7">
    <source>
        <dbReference type="ARBA" id="ARBA00067986"/>
    </source>
</evidence>
<dbReference type="PROSITE" id="PS50060">
    <property type="entry name" value="MAM_2"/>
    <property type="match status" value="2"/>
</dbReference>
<proteinExistence type="predicted"/>
<dbReference type="Gene3D" id="2.10.25.10">
    <property type="entry name" value="Laminin"/>
    <property type="match status" value="1"/>
</dbReference>
<dbReference type="Pfam" id="PF00094">
    <property type="entry name" value="VWD"/>
    <property type="match status" value="2"/>
</dbReference>
<dbReference type="Proteomes" id="UP000516260">
    <property type="component" value="Chromosome 15"/>
</dbReference>
<keyword evidence="2" id="KW-1003">Cell membrane</keyword>
<dbReference type="SUPFAM" id="SSF57567">
    <property type="entry name" value="Serine protease inhibitors"/>
    <property type="match status" value="1"/>
</dbReference>
<comment type="subcellular location">
    <subcellularLocation>
        <location evidence="1">Cell membrane</location>
        <topology evidence="1">Single-pass type I membrane protein</topology>
    </subcellularLocation>
</comment>
<reference evidence="12 13" key="1">
    <citation type="submission" date="2019-04" db="EMBL/GenBank/DDBJ databases">
        <title>The sequence and de novo assembly of Takifugu bimaculatus genome using PacBio and Hi-C technologies.</title>
        <authorList>
            <person name="Xu P."/>
            <person name="Liu B."/>
            <person name="Zhou Z."/>
        </authorList>
    </citation>
    <scope>NUCLEOTIDE SEQUENCE [LARGE SCALE GENOMIC DNA]</scope>
    <source>
        <strain evidence="12">TB-2018</strain>
        <tissue evidence="12">Muscle</tissue>
    </source>
</reference>
<evidence type="ECO:0000256" key="9">
    <source>
        <dbReference type="SAM" id="SignalP"/>
    </source>
</evidence>
<keyword evidence="9" id="KW-0732">Signal</keyword>
<dbReference type="Pfam" id="PF01826">
    <property type="entry name" value="TIL"/>
    <property type="match status" value="1"/>
</dbReference>
<feature type="region of interest" description="Disordered" evidence="8">
    <location>
        <begin position="384"/>
        <end position="423"/>
    </location>
</feature>
<dbReference type="InterPro" id="IPR000998">
    <property type="entry name" value="MAM_dom"/>
</dbReference>
<accession>A0A4Z2BZX8</accession>
<feature type="domain" description="MAM" evidence="10">
    <location>
        <begin position="224"/>
        <end position="380"/>
    </location>
</feature>
<dbReference type="FunFam" id="2.60.120.200:FF:000128">
    <property type="entry name" value="enteropeptidase isoform X2"/>
    <property type="match status" value="1"/>
</dbReference>
<organism evidence="12 13">
    <name type="scientific">Takifugu bimaculatus</name>
    <dbReference type="NCBI Taxonomy" id="433685"/>
    <lineage>
        <taxon>Eukaryota</taxon>
        <taxon>Metazoa</taxon>
        <taxon>Chordata</taxon>
        <taxon>Craniata</taxon>
        <taxon>Vertebrata</taxon>
        <taxon>Euteleostomi</taxon>
        <taxon>Actinopterygii</taxon>
        <taxon>Neopterygii</taxon>
        <taxon>Teleostei</taxon>
        <taxon>Neoteleostei</taxon>
        <taxon>Acanthomorphata</taxon>
        <taxon>Eupercaria</taxon>
        <taxon>Tetraodontiformes</taxon>
        <taxon>Tetradontoidea</taxon>
        <taxon>Tetraodontidae</taxon>
        <taxon>Takifugu</taxon>
    </lineage>
</organism>
<dbReference type="InterPro" id="IPR001846">
    <property type="entry name" value="VWF_type-D"/>
</dbReference>
<keyword evidence="3" id="KW-0677">Repeat</keyword>
<sequence>MLAGLRGGLAATAALLVLTLTGSRCRAEDVHPSLKDSVCPINCNFENDLCGWEQLIQDSFDWTRHSGPTPSDLTGPDQDHTTGAGFYMYIEGNSVTHGDSARLLSSSCLYNGPLCLEFWYHMFGSATAMALNIYLLKDNRATKVWSAKNNRGPMWHQAQIDIGATAPFKIIVEAIRGSNAESDVAIDDISIHAGSCTGFPAMAVESWLPTTPANVPPSRLVCNAECNFDRHLCSWSQTVTDAFDWTWQSGSTPTPMTGPSADHTGGGRYLYIEASSVTHGDTARLISAECSNSGPKCLQFWYHMYGSADTMGLHVYLVQNNLARNVWRMTNDQGNMWRLAEVELTTTGVFQIIFEGRRGSNEESDVAIDDVKLYHGECADLNKPTPAATTSMPTSTEATVEPTIATTSAQPETTTGATQPLTTAEPATTAPLCPPNSHYSPCVPACTPTCTHLNGPPHCVQIEACNPGCVCNDGFVQKGSVCVPIGQCGCVDENGHKHQFDEEWYTSHCRQKCECEEEDGVGEIECDDEDGCDDDAVCLPNQEGDYYCQPTGFGDCTITRDSKYSTFDELKYGFEGEHSYVLVRSKNLPQNFQDVYVEGIYAQIHDGDDSSEEERDRRDSDEDDDEEEDSNEQDGRHRLHELKIRVYNHTVEFKKNRGLVVDGRNIKPPVSPSAGLKIYQSSSRIYLKSDFGLLVKFDGHGAAEITLPRIYRRKVGGLCGNFDQQRHNDWMKPDGTLARNVREFGASWRV</sequence>
<feature type="domain" description="MAM" evidence="10">
    <location>
        <begin position="41"/>
        <end position="198"/>
    </location>
</feature>
<dbReference type="PANTHER" id="PTHR23282:SF101">
    <property type="entry name" value="MAM DOMAIN-CONTAINING PROTEIN"/>
    <property type="match status" value="1"/>
</dbReference>
<keyword evidence="2" id="KW-0472">Membrane</keyword>
<dbReference type="Pfam" id="PF00629">
    <property type="entry name" value="MAM"/>
    <property type="match status" value="2"/>
</dbReference>
<feature type="compositionally biased region" description="Low complexity" evidence="8">
    <location>
        <begin position="384"/>
        <end position="399"/>
    </location>
</feature>
<comment type="function">
    <text evidence="5">Binds in a species-specific manner to the zona pellucida of the egg. May be involved in gamete recognition and/or signaling.</text>
</comment>
<evidence type="ECO:0000256" key="8">
    <source>
        <dbReference type="SAM" id="MobiDB-lite"/>
    </source>
</evidence>